<dbReference type="OrthoDB" id="9807403at2"/>
<dbReference type="Gene3D" id="3.40.50.620">
    <property type="entry name" value="HUPs"/>
    <property type="match status" value="1"/>
</dbReference>
<keyword evidence="5 8" id="KW-0547">Nucleotide-binding</keyword>
<feature type="domain" description="Lysidine-tRNA(Ile) synthetase C-terminal" evidence="9">
    <location>
        <begin position="350"/>
        <end position="411"/>
    </location>
</feature>
<dbReference type="PANTHER" id="PTHR43033">
    <property type="entry name" value="TRNA(ILE)-LYSIDINE SYNTHASE-RELATED"/>
    <property type="match status" value="1"/>
</dbReference>
<dbReference type="SMART" id="SM00977">
    <property type="entry name" value="TilS_C"/>
    <property type="match status" value="1"/>
</dbReference>
<comment type="similarity">
    <text evidence="8">Belongs to the tRNA(Ile)-lysidine synthase family.</text>
</comment>
<evidence type="ECO:0000256" key="6">
    <source>
        <dbReference type="ARBA" id="ARBA00022840"/>
    </source>
</evidence>
<evidence type="ECO:0000313" key="10">
    <source>
        <dbReference type="EMBL" id="EFG30121.1"/>
    </source>
</evidence>
<dbReference type="STRING" id="641147.HMPREF9021_02026"/>
<dbReference type="InterPro" id="IPR012094">
    <property type="entry name" value="tRNA_Ile_lys_synt"/>
</dbReference>
<evidence type="ECO:0000256" key="5">
    <source>
        <dbReference type="ARBA" id="ARBA00022741"/>
    </source>
</evidence>
<dbReference type="CDD" id="cd01992">
    <property type="entry name" value="TilS_N"/>
    <property type="match status" value="1"/>
</dbReference>
<evidence type="ECO:0000256" key="1">
    <source>
        <dbReference type="ARBA" id="ARBA00004496"/>
    </source>
</evidence>
<accession>V9H5H8</accession>
<keyword evidence="11" id="KW-1185">Reference proteome</keyword>
<dbReference type="AlphaFoldDB" id="V9H5H8"/>
<dbReference type="HOGENOM" id="CLU_018869_2_0_4"/>
<evidence type="ECO:0000313" key="11">
    <source>
        <dbReference type="Proteomes" id="UP000017813"/>
    </source>
</evidence>
<comment type="domain">
    <text evidence="8">The N-terminal region contains the highly conserved SGGXDS motif, predicted to be a P-loop motif involved in ATP binding.</text>
</comment>
<dbReference type="HAMAP" id="MF_01161">
    <property type="entry name" value="tRNA_Ile_lys_synt"/>
    <property type="match status" value="1"/>
</dbReference>
<keyword evidence="6 8" id="KW-0067">ATP-binding</keyword>
<dbReference type="KEGG" id="smur:BWP33_02865"/>
<dbReference type="NCBIfam" id="TIGR02433">
    <property type="entry name" value="lysidine_TilS_C"/>
    <property type="match status" value="1"/>
</dbReference>
<comment type="caution">
    <text evidence="10">The sequence shown here is derived from an EMBL/GenBank/DDBJ whole genome shotgun (WGS) entry which is preliminary data.</text>
</comment>
<dbReference type="GO" id="GO:0005737">
    <property type="term" value="C:cytoplasm"/>
    <property type="evidence" value="ECO:0007669"/>
    <property type="project" value="UniProtKB-SubCell"/>
</dbReference>
<evidence type="ECO:0000256" key="8">
    <source>
        <dbReference type="HAMAP-Rule" id="MF_01161"/>
    </source>
</evidence>
<organism evidence="10 11">
    <name type="scientific">Simonsiella muelleri ATCC 29453</name>
    <dbReference type="NCBI Taxonomy" id="641147"/>
    <lineage>
        <taxon>Bacteria</taxon>
        <taxon>Pseudomonadati</taxon>
        <taxon>Pseudomonadota</taxon>
        <taxon>Betaproteobacteria</taxon>
        <taxon>Neisseriales</taxon>
        <taxon>Neisseriaceae</taxon>
        <taxon>Simonsiella</taxon>
    </lineage>
</organism>
<dbReference type="eggNOG" id="COG0037">
    <property type="taxonomic scope" value="Bacteria"/>
</dbReference>
<comment type="function">
    <text evidence="8">Ligates lysine onto the cytidine present at position 34 of the AUA codon-specific tRNA(Ile) that contains the anticodon CAU, in an ATP-dependent manner. Cytidine is converted to lysidine, thus changing the amino acid specificity of the tRNA from methionine to isoleucine.</text>
</comment>
<evidence type="ECO:0000256" key="3">
    <source>
        <dbReference type="ARBA" id="ARBA00022598"/>
    </source>
</evidence>
<keyword evidence="4 8" id="KW-0819">tRNA processing</keyword>
<feature type="binding site" evidence="8">
    <location>
        <begin position="22"/>
        <end position="27"/>
    </location>
    <ligand>
        <name>ATP</name>
        <dbReference type="ChEBI" id="CHEBI:30616"/>
    </ligand>
</feature>
<dbReference type="RefSeq" id="WP_002642850.1">
    <property type="nucleotide sequence ID" value="NZ_CP019448.1"/>
</dbReference>
<dbReference type="EMBL" id="ADCY02000054">
    <property type="protein sequence ID" value="EFG30121.1"/>
    <property type="molecule type" value="Genomic_DNA"/>
</dbReference>
<dbReference type="NCBIfam" id="TIGR02432">
    <property type="entry name" value="lysidine_TilS_N"/>
    <property type="match status" value="1"/>
</dbReference>
<sequence length="427" mass="48674">MMLNIQNWLEKHQNQRIIVGFSGGLDSVVLLHLLAMARTQYVFDLSAIHVHHNLSQNADKWADFCLDFCENWKIPLTIKYVQVNSEKLGVEAAARAARYAVFREYAGDVLALAHHRDDQVETFFLAALRGSGIRGLAAMAENQFSGSLKIARPLLHFSRHQIEQYAQHNQLTHITDDSNDNPIFLRNWLRHNGLPNIRQRLPHTDQHIIAAIANLQDELALINEITESDYQHIYQNQKFNIFHWRELSPARRRQQLVLFAKQFELGTPRRVSVMNFESILLHHDRAEWTLPQGVAVAYGGVLFALPRDWQNQFAWHKPLSGCLKDIAAHCEITFQPDKMGLPTNIFTQNLTIRATQSGDVLPMKSGNKSVKKLLQEHHIPPFLRADYPVLIDENGTCLAVVGLAVNQRMTVANGVMPVCEKLGQFLI</sequence>
<gene>
    <name evidence="8" type="primary">tilS</name>
    <name evidence="10" type="ORF">HMPREF9021_02026</name>
</gene>
<dbReference type="InterPro" id="IPR014729">
    <property type="entry name" value="Rossmann-like_a/b/a_fold"/>
</dbReference>
<dbReference type="PANTHER" id="PTHR43033:SF1">
    <property type="entry name" value="TRNA(ILE)-LYSIDINE SYNTHASE-RELATED"/>
    <property type="match status" value="1"/>
</dbReference>
<reference evidence="10 11" key="1">
    <citation type="submission" date="2010-03" db="EMBL/GenBank/DDBJ databases">
        <authorList>
            <consortium name="The Broad Institute Genome Sequencing Platform"/>
            <person name="Ward D."/>
            <person name="Earl A."/>
            <person name="Feldgarden M."/>
            <person name="Gevers D."/>
            <person name="Young S."/>
            <person name="Zeng Q."/>
            <person name="Koehrsen M."/>
            <person name="Alvarado L."/>
            <person name="Berlin A.M."/>
            <person name="Borenstein D."/>
            <person name="Chapman S.B."/>
            <person name="Chen Z."/>
            <person name="Engels R."/>
            <person name="Freedman E."/>
            <person name="Gellesch M."/>
            <person name="Goldberg J."/>
            <person name="Griggs A."/>
            <person name="Gujja S."/>
            <person name="Heilman E.R."/>
            <person name="Heiman D.I."/>
            <person name="Hepburn T.A."/>
            <person name="Howarth C."/>
            <person name="Jen D."/>
            <person name="Larson L."/>
            <person name="Mehta T."/>
            <person name="Park D."/>
            <person name="Pearson M."/>
            <person name="Richards J."/>
            <person name="Roberts A."/>
            <person name="Saif S."/>
            <person name="Shea T.D."/>
            <person name="Shenoy N."/>
            <person name="Sisk P."/>
            <person name="Stolte C."/>
            <person name="Sykes S.N."/>
            <person name="Walk T."/>
            <person name="White J."/>
            <person name="Yandava C."/>
            <person name="Izard J."/>
            <person name="Baranova O.V."/>
            <person name="Blanton J.M."/>
            <person name="Tanner A.C."/>
            <person name="Dewhirst F."/>
            <person name="Haas B."/>
            <person name="Nusbaum C."/>
            <person name="Birren B."/>
        </authorList>
    </citation>
    <scope>NUCLEOTIDE SEQUENCE [LARGE SCALE GENOMIC DNA]</scope>
    <source>
        <strain evidence="10 11">ATCC 29453</strain>
    </source>
</reference>
<dbReference type="InterPro" id="IPR012795">
    <property type="entry name" value="tRNA_Ile_lys_synt_N"/>
</dbReference>
<dbReference type="Pfam" id="PF11734">
    <property type="entry name" value="TilS_C"/>
    <property type="match status" value="1"/>
</dbReference>
<reference evidence="10 11" key="2">
    <citation type="submission" date="2011-10" db="EMBL/GenBank/DDBJ databases">
        <title>The Genome Sequence of Simonsiella muelleri ATCC 29453.</title>
        <authorList>
            <consortium name="The Broad Institute Genome Sequencing Platform"/>
            <consortium name="The Broad Institute Genome Sequencing Center for Infectious Disease"/>
            <person name="Earl A."/>
            <person name="Ward D."/>
            <person name="Feldgarden M."/>
            <person name="Gevers D."/>
            <person name="Izard J."/>
            <person name="Baranova O.V."/>
            <person name="Blanton J.M."/>
            <person name="Tanner A.C."/>
            <person name="Dewhirst F."/>
            <person name="Young S.K."/>
            <person name="Zeng Q."/>
            <person name="Gargeya S."/>
            <person name="Fitzgerald M."/>
            <person name="Haas B."/>
            <person name="Abouelleil A."/>
            <person name="Alvarado L."/>
            <person name="Arachchi H.M."/>
            <person name="Berlin A."/>
            <person name="Brown A."/>
            <person name="Chapman S.B."/>
            <person name="Chen Z."/>
            <person name="Dunbar C."/>
            <person name="Freedman E."/>
            <person name="Gearin G."/>
            <person name="Goldberg J."/>
            <person name="Griggs A."/>
            <person name="Gujja S."/>
            <person name="Heiman D."/>
            <person name="Howarth C."/>
            <person name="Larson L."/>
            <person name="Lui A."/>
            <person name="MacDonald P.J.P."/>
            <person name="Montmayeur A."/>
            <person name="Murphy C."/>
            <person name="Neiman D."/>
            <person name="Pearson M."/>
            <person name="Priest M."/>
            <person name="Roberts A."/>
            <person name="Saif S."/>
            <person name="Shea T."/>
            <person name="Shenoy N."/>
            <person name="Sisk P."/>
            <person name="Stolte C."/>
            <person name="Sykes S."/>
            <person name="Wortman J."/>
            <person name="Nusbaum C."/>
            <person name="Birren B."/>
        </authorList>
    </citation>
    <scope>NUCLEOTIDE SEQUENCE [LARGE SCALE GENOMIC DNA]</scope>
    <source>
        <strain evidence="10 11">ATCC 29453</strain>
    </source>
</reference>
<dbReference type="Proteomes" id="UP000017813">
    <property type="component" value="Unassembled WGS sequence"/>
</dbReference>
<evidence type="ECO:0000256" key="7">
    <source>
        <dbReference type="ARBA" id="ARBA00048539"/>
    </source>
</evidence>
<dbReference type="GO" id="GO:0006400">
    <property type="term" value="P:tRNA modification"/>
    <property type="evidence" value="ECO:0007669"/>
    <property type="project" value="UniProtKB-UniRule"/>
</dbReference>
<dbReference type="InterPro" id="IPR011063">
    <property type="entry name" value="TilS/TtcA_N"/>
</dbReference>
<evidence type="ECO:0000256" key="4">
    <source>
        <dbReference type="ARBA" id="ARBA00022694"/>
    </source>
</evidence>
<evidence type="ECO:0000259" key="9">
    <source>
        <dbReference type="SMART" id="SM00977"/>
    </source>
</evidence>
<comment type="subcellular location">
    <subcellularLocation>
        <location evidence="1 8">Cytoplasm</location>
    </subcellularLocation>
</comment>
<dbReference type="SUPFAM" id="SSF56037">
    <property type="entry name" value="PheT/TilS domain"/>
    <property type="match status" value="1"/>
</dbReference>
<dbReference type="SUPFAM" id="SSF52402">
    <property type="entry name" value="Adenine nucleotide alpha hydrolases-like"/>
    <property type="match status" value="1"/>
</dbReference>
<dbReference type="InterPro" id="IPR012796">
    <property type="entry name" value="Lysidine-tRNA-synth_C"/>
</dbReference>
<proteinExistence type="inferred from homology"/>
<protein>
    <recommendedName>
        <fullName evidence="8">tRNA(Ile)-lysidine synthase</fullName>
        <ecNumber evidence="8">6.3.4.19</ecNumber>
    </recommendedName>
    <alternativeName>
        <fullName evidence="8">tRNA(Ile)-2-lysyl-cytidine synthase</fullName>
    </alternativeName>
    <alternativeName>
        <fullName evidence="8">tRNA(Ile)-lysidine synthetase</fullName>
    </alternativeName>
</protein>
<dbReference type="EC" id="6.3.4.19" evidence="8"/>
<comment type="catalytic activity">
    <reaction evidence="7 8">
        <text>cytidine(34) in tRNA(Ile2) + L-lysine + ATP = lysidine(34) in tRNA(Ile2) + AMP + diphosphate + H(+)</text>
        <dbReference type="Rhea" id="RHEA:43744"/>
        <dbReference type="Rhea" id="RHEA-COMP:10625"/>
        <dbReference type="Rhea" id="RHEA-COMP:10670"/>
        <dbReference type="ChEBI" id="CHEBI:15378"/>
        <dbReference type="ChEBI" id="CHEBI:30616"/>
        <dbReference type="ChEBI" id="CHEBI:32551"/>
        <dbReference type="ChEBI" id="CHEBI:33019"/>
        <dbReference type="ChEBI" id="CHEBI:82748"/>
        <dbReference type="ChEBI" id="CHEBI:83665"/>
        <dbReference type="ChEBI" id="CHEBI:456215"/>
        <dbReference type="EC" id="6.3.4.19"/>
    </reaction>
</comment>
<dbReference type="GO" id="GO:0005524">
    <property type="term" value="F:ATP binding"/>
    <property type="evidence" value="ECO:0007669"/>
    <property type="project" value="UniProtKB-UniRule"/>
</dbReference>
<keyword evidence="2 8" id="KW-0963">Cytoplasm</keyword>
<name>V9H5H8_9NEIS</name>
<dbReference type="Pfam" id="PF01171">
    <property type="entry name" value="ATP_bind_3"/>
    <property type="match status" value="1"/>
</dbReference>
<keyword evidence="3 8" id="KW-0436">Ligase</keyword>
<dbReference type="GO" id="GO:0032267">
    <property type="term" value="F:tRNA(Ile)-lysidine synthase activity"/>
    <property type="evidence" value="ECO:0007669"/>
    <property type="project" value="UniProtKB-EC"/>
</dbReference>
<evidence type="ECO:0000256" key="2">
    <source>
        <dbReference type="ARBA" id="ARBA00022490"/>
    </source>
</evidence>